<comment type="caution">
    <text evidence="1">The sequence shown here is derived from an EMBL/GenBank/DDBJ whole genome shotgun (WGS) entry which is preliminary data.</text>
</comment>
<dbReference type="InterPro" id="IPR029058">
    <property type="entry name" value="AB_hydrolase_fold"/>
</dbReference>
<evidence type="ECO:0008006" key="3">
    <source>
        <dbReference type="Google" id="ProtNLM"/>
    </source>
</evidence>
<organism evidence="1 2">
    <name type="scientific">Actinoplanes lobatus</name>
    <dbReference type="NCBI Taxonomy" id="113568"/>
    <lineage>
        <taxon>Bacteria</taxon>
        <taxon>Bacillati</taxon>
        <taxon>Actinomycetota</taxon>
        <taxon>Actinomycetes</taxon>
        <taxon>Micromonosporales</taxon>
        <taxon>Micromonosporaceae</taxon>
        <taxon>Actinoplanes</taxon>
    </lineage>
</organism>
<sequence>MSAVRRRRHRGGHFPALELPGLLAAGLRAFFRTVA</sequence>
<accession>A0A7W7HMU8</accession>
<gene>
    <name evidence="1" type="ORF">BJ964_007590</name>
</gene>
<dbReference type="Gene3D" id="3.40.50.1820">
    <property type="entry name" value="alpha/beta hydrolase"/>
    <property type="match status" value="1"/>
</dbReference>
<proteinExistence type="predicted"/>
<dbReference type="EMBL" id="JACHNC010000001">
    <property type="protein sequence ID" value="MBB4753429.1"/>
    <property type="molecule type" value="Genomic_DNA"/>
</dbReference>
<name>A0A7W7HMU8_9ACTN</name>
<dbReference type="Proteomes" id="UP000590511">
    <property type="component" value="Unassembled WGS sequence"/>
</dbReference>
<dbReference type="AlphaFoldDB" id="A0A7W7HMU8"/>
<evidence type="ECO:0000313" key="2">
    <source>
        <dbReference type="Proteomes" id="UP000590511"/>
    </source>
</evidence>
<protein>
    <recommendedName>
        <fullName evidence="3">Epoxide hydrolase</fullName>
    </recommendedName>
</protein>
<reference evidence="1 2" key="1">
    <citation type="submission" date="2020-08" db="EMBL/GenBank/DDBJ databases">
        <title>Sequencing the genomes of 1000 actinobacteria strains.</title>
        <authorList>
            <person name="Klenk H.-P."/>
        </authorList>
    </citation>
    <scope>NUCLEOTIDE SEQUENCE [LARGE SCALE GENOMIC DNA]</scope>
    <source>
        <strain evidence="1 2">DSM 43150</strain>
    </source>
</reference>
<evidence type="ECO:0000313" key="1">
    <source>
        <dbReference type="EMBL" id="MBB4753429.1"/>
    </source>
</evidence>